<dbReference type="KEGG" id="mpd:MCP_0966"/>
<dbReference type="AlphaFoldDB" id="D1YX66"/>
<evidence type="ECO:0000256" key="2">
    <source>
        <dbReference type="ARBA" id="ARBA00022679"/>
    </source>
</evidence>
<evidence type="ECO:0000313" key="5">
    <source>
        <dbReference type="EMBL" id="BAI61038.1"/>
    </source>
</evidence>
<accession>D1YX66</accession>
<dbReference type="GO" id="GO:0009307">
    <property type="term" value="P:DNA restriction-modification system"/>
    <property type="evidence" value="ECO:0007669"/>
    <property type="project" value="UniProtKB-KW"/>
</dbReference>
<name>D1YX66_METPS</name>
<evidence type="ECO:0000313" key="6">
    <source>
        <dbReference type="Proteomes" id="UP000001882"/>
    </source>
</evidence>
<comment type="similarity">
    <text evidence="3">Belongs to the N(4)/N(6)-methyltransferase family.</text>
</comment>
<dbReference type="InterPro" id="IPR029063">
    <property type="entry name" value="SAM-dependent_MTases_sf"/>
</dbReference>
<reference evidence="5 6" key="2">
    <citation type="journal article" date="2008" name="Int. J. Syst. Evol. Microbiol.">
        <title>Methanocella paludicola gen. nov., sp. nov., a methane-producing archaeon, the first isolate of the lineage 'Rice Cluster I', and proposal of the new archaeal order Methanocellales ord. nov.</title>
        <authorList>
            <person name="Sakai S."/>
            <person name="Imachi H."/>
            <person name="Hanada S."/>
            <person name="Ohashi A."/>
            <person name="Harada H."/>
            <person name="Kamagata Y."/>
        </authorList>
    </citation>
    <scope>NUCLEOTIDE SEQUENCE [LARGE SCALE GENOMIC DNA]</scope>
    <source>
        <strain evidence="6">DSM 17711 / JCM 13418 / NBRC 101707 / SANAE</strain>
    </source>
</reference>
<dbReference type="GO" id="GO:0015667">
    <property type="term" value="F:site-specific DNA-methyltransferase (cytosine-N4-specific) activity"/>
    <property type="evidence" value="ECO:0007669"/>
    <property type="project" value="UniProtKB-EC"/>
</dbReference>
<dbReference type="GeneID" id="8680992"/>
<dbReference type="InterPro" id="IPR002941">
    <property type="entry name" value="DNA_methylase_N4/N6"/>
</dbReference>
<dbReference type="InterPro" id="IPR001091">
    <property type="entry name" value="RM_Methyltransferase"/>
</dbReference>
<dbReference type="PRINTS" id="PR00508">
    <property type="entry name" value="S21N4MTFRASE"/>
</dbReference>
<comment type="catalytic activity">
    <reaction evidence="3">
        <text>a 2'-deoxycytidine in DNA + S-adenosyl-L-methionine = an N(4)-methyl-2'-deoxycytidine in DNA + S-adenosyl-L-homocysteine + H(+)</text>
        <dbReference type="Rhea" id="RHEA:16857"/>
        <dbReference type="Rhea" id="RHEA-COMP:11369"/>
        <dbReference type="Rhea" id="RHEA-COMP:13674"/>
        <dbReference type="ChEBI" id="CHEBI:15378"/>
        <dbReference type="ChEBI" id="CHEBI:57856"/>
        <dbReference type="ChEBI" id="CHEBI:59789"/>
        <dbReference type="ChEBI" id="CHEBI:85452"/>
        <dbReference type="ChEBI" id="CHEBI:137933"/>
        <dbReference type="EC" id="2.1.1.113"/>
    </reaction>
</comment>
<dbReference type="GO" id="GO:0008170">
    <property type="term" value="F:N-methyltransferase activity"/>
    <property type="evidence" value="ECO:0007669"/>
    <property type="project" value="InterPro"/>
</dbReference>
<dbReference type="eggNOG" id="arCOG00115">
    <property type="taxonomic scope" value="Archaea"/>
</dbReference>
<protein>
    <recommendedName>
        <fullName evidence="3">Type II methyltransferase</fullName>
        <ecNumber evidence="3">2.1.1.113</ecNumber>
    </recommendedName>
    <alternativeName>
        <fullName evidence="3">N-4 cytosine-specific methyltransferase</fullName>
    </alternativeName>
</protein>
<dbReference type="EC" id="2.1.1.113" evidence="3"/>
<dbReference type="PATRIC" id="fig|304371.9.peg.995"/>
<keyword evidence="2" id="KW-0808">Transferase</keyword>
<dbReference type="InParanoid" id="D1YX66"/>
<keyword evidence="3" id="KW-0949">S-adenosyl-L-methionine</keyword>
<keyword evidence="1 3" id="KW-0489">Methyltransferase</keyword>
<dbReference type="EMBL" id="AP011532">
    <property type="protein sequence ID" value="BAI61038.1"/>
    <property type="molecule type" value="Genomic_DNA"/>
</dbReference>
<dbReference type="Gene3D" id="3.40.50.150">
    <property type="entry name" value="Vaccinia Virus protein VP39"/>
    <property type="match status" value="2"/>
</dbReference>
<dbReference type="Pfam" id="PF01555">
    <property type="entry name" value="N6_N4_Mtase"/>
    <property type="match status" value="1"/>
</dbReference>
<gene>
    <name evidence="5" type="ordered locus">MCP_0966</name>
</gene>
<dbReference type="STRING" id="304371.MCP_0966"/>
<dbReference type="SUPFAM" id="SSF53335">
    <property type="entry name" value="S-adenosyl-L-methionine-dependent methyltransferases"/>
    <property type="match status" value="2"/>
</dbReference>
<reference evidence="6" key="3">
    <citation type="journal article" date="2011" name="PLoS ONE">
        <title>Genome sequence of a mesophilic hydrogenotrophic methanogen Methanocella paludicola, the first cultivated representative of the order Methanocellales.</title>
        <authorList>
            <person name="Sakai S."/>
            <person name="Takaki Y."/>
            <person name="Shimamura S."/>
            <person name="Sekine M."/>
            <person name="Tajima T."/>
            <person name="Kosugi H."/>
            <person name="Ichikawa N."/>
            <person name="Tasumi E."/>
            <person name="Hiraki A.T."/>
            <person name="Shimizu A."/>
            <person name="Kato Y."/>
            <person name="Nishiko R."/>
            <person name="Mori K."/>
            <person name="Fujita N."/>
            <person name="Imachi H."/>
            <person name="Takai K."/>
        </authorList>
    </citation>
    <scope>NUCLEOTIDE SEQUENCE [LARGE SCALE GENOMIC DNA]</scope>
    <source>
        <strain evidence="6">DSM 17711 / JCM 13418 / NBRC 101707 / SANAE</strain>
    </source>
</reference>
<evidence type="ECO:0000256" key="3">
    <source>
        <dbReference type="RuleBase" id="RU362026"/>
    </source>
</evidence>
<feature type="domain" description="DNA methylase N-4/N-6" evidence="4">
    <location>
        <begin position="32"/>
        <end position="186"/>
    </location>
</feature>
<dbReference type="REBASE" id="23119">
    <property type="entry name" value="M2.MpaSORF965P"/>
</dbReference>
<dbReference type="OrthoDB" id="38200at2157"/>
<organism evidence="5 6">
    <name type="scientific">Methanocella paludicola (strain DSM 17711 / JCM 13418 / NBRC 101707 / SANAE)</name>
    <dbReference type="NCBI Taxonomy" id="304371"/>
    <lineage>
        <taxon>Archaea</taxon>
        <taxon>Methanobacteriati</taxon>
        <taxon>Methanobacteriota</taxon>
        <taxon>Stenosarchaea group</taxon>
        <taxon>Methanomicrobia</taxon>
        <taxon>Methanocellales</taxon>
        <taxon>Methanocellaceae</taxon>
        <taxon>Methanocella</taxon>
    </lineage>
</organism>
<dbReference type="Proteomes" id="UP000001882">
    <property type="component" value="Chromosome"/>
</dbReference>
<proteinExistence type="inferred from homology"/>
<dbReference type="GO" id="GO:0032259">
    <property type="term" value="P:methylation"/>
    <property type="evidence" value="ECO:0007669"/>
    <property type="project" value="UniProtKB-KW"/>
</dbReference>
<evidence type="ECO:0000256" key="1">
    <source>
        <dbReference type="ARBA" id="ARBA00022603"/>
    </source>
</evidence>
<keyword evidence="3" id="KW-0680">Restriction system</keyword>
<keyword evidence="6" id="KW-1185">Reference proteome</keyword>
<dbReference type="RefSeq" id="WP_012899717.1">
    <property type="nucleotide sequence ID" value="NC_013665.1"/>
</dbReference>
<evidence type="ECO:0000259" key="4">
    <source>
        <dbReference type="Pfam" id="PF01555"/>
    </source>
</evidence>
<reference evidence="5 6" key="1">
    <citation type="journal article" date="2007" name="Appl. Environ. Microbiol.">
        <title>Isolation of key methanogens for global methane emission from rice paddy fields: a novel isolate affiliated with the clone cluster rice cluster I.</title>
        <authorList>
            <person name="Sakai S."/>
            <person name="Imachi H."/>
            <person name="Sekiguchi Y."/>
            <person name="Ohashi A."/>
            <person name="Harada H."/>
            <person name="Kamagata Y."/>
        </authorList>
    </citation>
    <scope>NUCLEOTIDE SEQUENCE [LARGE SCALE GENOMIC DNA]</scope>
    <source>
        <strain evidence="6">DSM 17711 / JCM 13418 / NBRC 101707 / SANAE</strain>
    </source>
</reference>
<dbReference type="GO" id="GO:0003677">
    <property type="term" value="F:DNA binding"/>
    <property type="evidence" value="ECO:0007669"/>
    <property type="project" value="InterPro"/>
</dbReference>
<sequence>MQKKLISDVQEYYFYYKNNKSIVPCLDDKSNEKAKLMLNNIYNNYKDNIPKRFISQWDKVKLYDPNGNIDSAHAIILDIDQGAYDIKNSLNYLTGKEWTKFTCSWFVFNALQKDLKEEQEICENCVDHPATYSPTMIEDFILFFTKEGMKVIDPFAGIGSTLVACKRTNRIGYGTELNKKYYDIILKRVPEFYKNIYNADARNIKELYNDEQFNFCISSPPYWDVLNRSTDGFKKTREGNGLDVKYSDLSNDLGNIADYDQFVGELTKIYLDIFDKLVKGAYIVIIVKNIKKGGKLYPLAWDLAKSLSNKYVLKDEKIWIQDKIQLSPYGYPYSWASNILHHYCIILKKEV</sequence>